<dbReference type="Proteomes" id="UP001500751">
    <property type="component" value="Unassembled WGS sequence"/>
</dbReference>
<keyword evidence="2" id="KW-1185">Reference proteome</keyword>
<dbReference type="EMBL" id="BAAAQN010000004">
    <property type="protein sequence ID" value="GAA2015671.1"/>
    <property type="molecule type" value="Genomic_DNA"/>
</dbReference>
<organism evidence="1 2">
    <name type="scientific">Catenulispora yoronensis</name>
    <dbReference type="NCBI Taxonomy" id="450799"/>
    <lineage>
        <taxon>Bacteria</taxon>
        <taxon>Bacillati</taxon>
        <taxon>Actinomycetota</taxon>
        <taxon>Actinomycetes</taxon>
        <taxon>Catenulisporales</taxon>
        <taxon>Catenulisporaceae</taxon>
        <taxon>Catenulispora</taxon>
    </lineage>
</organism>
<evidence type="ECO:0000313" key="2">
    <source>
        <dbReference type="Proteomes" id="UP001500751"/>
    </source>
</evidence>
<gene>
    <name evidence="1" type="ORF">GCM10009839_08770</name>
</gene>
<dbReference type="InterPro" id="IPR011033">
    <property type="entry name" value="PRC_barrel-like_sf"/>
</dbReference>
<comment type="caution">
    <text evidence="1">The sequence shown here is derived from an EMBL/GenBank/DDBJ whole genome shotgun (WGS) entry which is preliminary data.</text>
</comment>
<evidence type="ECO:0008006" key="3">
    <source>
        <dbReference type="Google" id="ProtNLM"/>
    </source>
</evidence>
<protein>
    <recommendedName>
        <fullName evidence="3">PRC-barrel domain-containing protein</fullName>
    </recommendedName>
</protein>
<reference evidence="2" key="1">
    <citation type="journal article" date="2019" name="Int. J. Syst. Evol. Microbiol.">
        <title>The Global Catalogue of Microorganisms (GCM) 10K type strain sequencing project: providing services to taxonomists for standard genome sequencing and annotation.</title>
        <authorList>
            <consortium name="The Broad Institute Genomics Platform"/>
            <consortium name="The Broad Institute Genome Sequencing Center for Infectious Disease"/>
            <person name="Wu L."/>
            <person name="Ma J."/>
        </authorList>
    </citation>
    <scope>NUCLEOTIDE SEQUENCE [LARGE SCALE GENOMIC DNA]</scope>
    <source>
        <strain evidence="2">JCM 16014</strain>
    </source>
</reference>
<dbReference type="SUPFAM" id="SSF50346">
    <property type="entry name" value="PRC-barrel domain"/>
    <property type="match status" value="1"/>
</dbReference>
<name>A0ABP5F362_9ACTN</name>
<dbReference type="Gene3D" id="3.90.50.10">
    <property type="entry name" value="Photosynthetic Reaction Center, subunit H, domain 2"/>
    <property type="match status" value="1"/>
</dbReference>
<sequence>MAAAQRYEIGSAVRCSDGECGELAYVVVDPVADRLAHLIVVPGHGGASRLVPVERAGFRAGAIVLDCTRAEFDRFEPAVRTHFVDAADAEARYGYRDDQVVSWPYFGLGPARPMAGFGAPGPFLTPAIELEDRVPLGEVRVRRGEPVHARDGRIGRVRGLVVDPADEAVTHVLLDEGHLWGRKLVAIPIGMVGDITEEEVAVRLSKHEIKDLPPVAVAGLE</sequence>
<accession>A0ABP5F362</accession>
<dbReference type="RefSeq" id="WP_344664178.1">
    <property type="nucleotide sequence ID" value="NZ_BAAAQN010000004.1"/>
</dbReference>
<evidence type="ECO:0000313" key="1">
    <source>
        <dbReference type="EMBL" id="GAA2015671.1"/>
    </source>
</evidence>
<dbReference type="InterPro" id="IPR014747">
    <property type="entry name" value="Bac_photo_RC_H_C"/>
</dbReference>
<proteinExistence type="predicted"/>